<dbReference type="InterPro" id="IPR027417">
    <property type="entry name" value="P-loop_NTPase"/>
</dbReference>
<dbReference type="PROSITE" id="PS50104">
    <property type="entry name" value="TIR"/>
    <property type="match status" value="1"/>
</dbReference>
<dbReference type="SUPFAM" id="SSF52540">
    <property type="entry name" value="P-loop containing nucleoside triphosphate hydrolases"/>
    <property type="match status" value="1"/>
</dbReference>
<protein>
    <submittedName>
        <fullName evidence="4">TIR domain-containing protein</fullName>
    </submittedName>
</protein>
<organism evidence="4 5">
    <name type="scientific">Amycolatopsis rubida</name>
    <dbReference type="NCBI Taxonomy" id="112413"/>
    <lineage>
        <taxon>Bacteria</taxon>
        <taxon>Bacillati</taxon>
        <taxon>Actinomycetota</taxon>
        <taxon>Actinomycetes</taxon>
        <taxon>Pseudonocardiales</taxon>
        <taxon>Pseudonocardiaceae</taxon>
        <taxon>Amycolatopsis</taxon>
    </lineage>
</organism>
<feature type="coiled-coil region" evidence="1">
    <location>
        <begin position="530"/>
        <end position="557"/>
    </location>
</feature>
<dbReference type="AlphaFoldDB" id="A0A1I5EXI0"/>
<dbReference type="STRING" id="112413.SAMN05421854_101850"/>
<evidence type="ECO:0000256" key="1">
    <source>
        <dbReference type="SAM" id="Coils"/>
    </source>
</evidence>
<sequence>MLDWDVFVSYDRTDAAAVRRIAAALESVGLRVFLDTEEIRPFDPIPGRLSDALARSRILLAYYSRSYGSRRACQEEFTTAYLADPEQVLVVNPETGTGHLAPRELLDVLLPGHPATKAALTALVDAVRQRVSAAARPIGRASTALGWSAPAKFAGRWKELWEVHSILRGGGTAVVHGLVDIGKTTLAQAYVRQFGQAYHAVFAGYSAAATAGDLVVLDDVSAPPEPLPAGVSVLLLTRDPRLAKLGTAVELTDLREDELDLAAELRSAAEGSTGLARRLSEQFFESAETVLDRLHRQSPLLDPLAERLLPAVEGGWHLARVLAAAAPASLTRDAVAEILTEARISTDLDAEFTALLAAGVVVGGLGEFTLPPAFQIVLRGRDPRPARAEQVRQATIALLKNHARPRHIVLSRPRSEIDEAERRAAHQILNELNSRVALRKLPDDEGLLRNALSSLHALVGSLRQIAGGINQDALRPSTSVRPGLQTLLPRLQNEILPAFLTYWHTRLDDHHDVRPPGIGRRDHELAWSLQAQCRSELAELQAEVGEIADELAVLSGNPLS</sequence>
<evidence type="ECO:0000313" key="4">
    <source>
        <dbReference type="EMBL" id="SFO16225.1"/>
    </source>
</evidence>
<gene>
    <name evidence="3" type="ORF">G3I59_28775</name>
    <name evidence="4" type="ORF">SAMN05421854_101850</name>
</gene>
<keyword evidence="1" id="KW-0175">Coiled coil</keyword>
<dbReference type="SUPFAM" id="SSF52200">
    <property type="entry name" value="Toll/Interleukin receptor TIR domain"/>
    <property type="match status" value="1"/>
</dbReference>
<dbReference type="RefSeq" id="WP_067578435.1">
    <property type="nucleotide sequence ID" value="NZ_FOWC01000001.1"/>
</dbReference>
<evidence type="ECO:0000313" key="5">
    <source>
        <dbReference type="Proteomes" id="UP000199137"/>
    </source>
</evidence>
<dbReference type="Proteomes" id="UP000470404">
    <property type="component" value="Unassembled WGS sequence"/>
</dbReference>
<dbReference type="EMBL" id="FOWC01000001">
    <property type="protein sequence ID" value="SFO16225.1"/>
    <property type="molecule type" value="Genomic_DNA"/>
</dbReference>
<evidence type="ECO:0000259" key="2">
    <source>
        <dbReference type="PROSITE" id="PS50104"/>
    </source>
</evidence>
<dbReference type="EMBL" id="JAAGNC010000146">
    <property type="protein sequence ID" value="NEC59469.1"/>
    <property type="molecule type" value="Genomic_DNA"/>
</dbReference>
<proteinExistence type="predicted"/>
<evidence type="ECO:0000313" key="3">
    <source>
        <dbReference type="EMBL" id="NEC59469.1"/>
    </source>
</evidence>
<dbReference type="InterPro" id="IPR000157">
    <property type="entry name" value="TIR_dom"/>
</dbReference>
<keyword evidence="6" id="KW-1185">Reference proteome</keyword>
<evidence type="ECO:0000313" key="6">
    <source>
        <dbReference type="Proteomes" id="UP000470404"/>
    </source>
</evidence>
<accession>A0A1I5EXI0</accession>
<reference evidence="4 5" key="1">
    <citation type="submission" date="2016-10" db="EMBL/GenBank/DDBJ databases">
        <authorList>
            <person name="de Groot N.N."/>
        </authorList>
    </citation>
    <scope>NUCLEOTIDE SEQUENCE [LARGE SCALE GENOMIC DNA]</scope>
    <source>
        <strain evidence="4 5">DSM 44637</strain>
    </source>
</reference>
<dbReference type="Proteomes" id="UP000199137">
    <property type="component" value="Unassembled WGS sequence"/>
</dbReference>
<dbReference type="Gene3D" id="3.40.50.10140">
    <property type="entry name" value="Toll/interleukin-1 receptor homology (TIR) domain"/>
    <property type="match status" value="1"/>
</dbReference>
<feature type="domain" description="TIR" evidence="2">
    <location>
        <begin position="2"/>
        <end position="135"/>
    </location>
</feature>
<dbReference type="GO" id="GO:0007165">
    <property type="term" value="P:signal transduction"/>
    <property type="evidence" value="ECO:0007669"/>
    <property type="project" value="InterPro"/>
</dbReference>
<reference evidence="3 6" key="2">
    <citation type="submission" date="2020-01" db="EMBL/GenBank/DDBJ databases">
        <title>Insect and environment-associated Actinomycetes.</title>
        <authorList>
            <person name="Currrie C."/>
            <person name="Chevrette M."/>
            <person name="Carlson C."/>
            <person name="Stubbendieck R."/>
            <person name="Wendt-Pienkowski E."/>
        </authorList>
    </citation>
    <scope>NUCLEOTIDE SEQUENCE [LARGE SCALE GENOMIC DNA]</scope>
    <source>
        <strain evidence="3 6">SID8386</strain>
    </source>
</reference>
<dbReference type="Pfam" id="PF13676">
    <property type="entry name" value="TIR_2"/>
    <property type="match status" value="1"/>
</dbReference>
<name>A0A1I5EXI0_9PSEU</name>
<dbReference type="InterPro" id="IPR035897">
    <property type="entry name" value="Toll_tir_struct_dom_sf"/>
</dbReference>